<sequence length="185" mass="21779">MHPQIERYTIEYERDAEGNKIPDRISGYKLTEQTIQARRKYRQVLTKGREPMVDLPNHLRADPRSPYLQPPKLKYGLAFTTEQLLDCAERYELPLEDLPIERHSLHVCDALCQINSLLSGACKMILRISVPIDVDNEWMVALYDNYNWWSERLVPEEEEEVVTLIRRALKIDMPLKWYYDASPSS</sequence>
<accession>A0A4Y9ZWT6</accession>
<evidence type="ECO:0000313" key="2">
    <source>
        <dbReference type="Proteomes" id="UP000298061"/>
    </source>
</evidence>
<dbReference type="EMBL" id="SFCI01000668">
    <property type="protein sequence ID" value="TFY78503.1"/>
    <property type="molecule type" value="Genomic_DNA"/>
</dbReference>
<reference evidence="1 2" key="1">
    <citation type="submission" date="2019-02" db="EMBL/GenBank/DDBJ databases">
        <title>Genome sequencing of the rare red list fungi Hericium alpestre (H. flagellum).</title>
        <authorList>
            <person name="Buettner E."/>
            <person name="Kellner H."/>
        </authorList>
    </citation>
    <scope>NUCLEOTIDE SEQUENCE [LARGE SCALE GENOMIC DNA]</scope>
    <source>
        <strain evidence="1 2">DSM 108284</strain>
    </source>
</reference>
<evidence type="ECO:0000313" key="1">
    <source>
        <dbReference type="EMBL" id="TFY78503.1"/>
    </source>
</evidence>
<organism evidence="1 2">
    <name type="scientific">Hericium alpestre</name>
    <dbReference type="NCBI Taxonomy" id="135208"/>
    <lineage>
        <taxon>Eukaryota</taxon>
        <taxon>Fungi</taxon>
        <taxon>Dikarya</taxon>
        <taxon>Basidiomycota</taxon>
        <taxon>Agaricomycotina</taxon>
        <taxon>Agaricomycetes</taxon>
        <taxon>Russulales</taxon>
        <taxon>Hericiaceae</taxon>
        <taxon>Hericium</taxon>
    </lineage>
</organism>
<gene>
    <name evidence="1" type="ORF">EWM64_g5508</name>
</gene>
<name>A0A4Y9ZWT6_9AGAM</name>
<keyword evidence="2" id="KW-1185">Reference proteome</keyword>
<dbReference type="AlphaFoldDB" id="A0A4Y9ZWT6"/>
<comment type="caution">
    <text evidence="1">The sequence shown here is derived from an EMBL/GenBank/DDBJ whole genome shotgun (WGS) entry which is preliminary data.</text>
</comment>
<protein>
    <submittedName>
        <fullName evidence="1">Uncharacterized protein</fullName>
    </submittedName>
</protein>
<dbReference type="Proteomes" id="UP000298061">
    <property type="component" value="Unassembled WGS sequence"/>
</dbReference>
<proteinExistence type="predicted"/>
<dbReference type="OrthoDB" id="3266090at2759"/>